<feature type="region of interest" description="Disordered" evidence="12">
    <location>
        <begin position="492"/>
        <end position="533"/>
    </location>
</feature>
<dbReference type="SMART" id="SM00382">
    <property type="entry name" value="AAA"/>
    <property type="match status" value="2"/>
</dbReference>
<name>A0A432MNE0_9BACT</name>
<dbReference type="Proteomes" id="UP000280296">
    <property type="component" value="Unassembled WGS sequence"/>
</dbReference>
<dbReference type="GO" id="GO:0003677">
    <property type="term" value="F:DNA binding"/>
    <property type="evidence" value="ECO:0007669"/>
    <property type="project" value="UniProtKB-UniRule"/>
</dbReference>
<evidence type="ECO:0000256" key="4">
    <source>
        <dbReference type="ARBA" id="ARBA00022763"/>
    </source>
</evidence>
<dbReference type="Gene3D" id="1.10.287.380">
    <property type="entry name" value="Valyl-tRNA synthetase, C-terminal domain"/>
    <property type="match status" value="1"/>
</dbReference>
<evidence type="ECO:0000256" key="11">
    <source>
        <dbReference type="HAMAP-Rule" id="MF_00848"/>
    </source>
</evidence>
<comment type="subcellular location">
    <subcellularLocation>
        <location evidence="11">Cytoplasm</location>
    </subcellularLocation>
    <text evidence="11">Associates with ribosomes.</text>
</comment>
<comment type="caution">
    <text evidence="14">The sequence shown here is derived from an EMBL/GenBank/DDBJ whole genome shotgun (WGS) entry which is preliminary data.</text>
</comment>
<dbReference type="Pfam" id="PF00005">
    <property type="entry name" value="ABC_tran"/>
    <property type="match status" value="2"/>
</dbReference>
<dbReference type="OrthoDB" id="9760950at2"/>
<feature type="domain" description="ABC transporter" evidence="13">
    <location>
        <begin position="4"/>
        <end position="219"/>
    </location>
</feature>
<dbReference type="InterPro" id="IPR027417">
    <property type="entry name" value="P-loop_NTPase"/>
</dbReference>
<dbReference type="FunFam" id="3.40.50.300:FF:000309">
    <property type="entry name" value="ABC transporter ATP-binding protein"/>
    <property type="match status" value="1"/>
</dbReference>
<dbReference type="HAMAP" id="MF_00848">
    <property type="entry name" value="Uup"/>
    <property type="match status" value="1"/>
</dbReference>
<dbReference type="PANTHER" id="PTHR42855:SF1">
    <property type="entry name" value="ABC TRANSPORTER DOMAIN-CONTAINING PROTEIN"/>
    <property type="match status" value="1"/>
</dbReference>
<evidence type="ECO:0000256" key="2">
    <source>
        <dbReference type="ARBA" id="ARBA00022737"/>
    </source>
</evidence>
<comment type="catalytic activity">
    <reaction evidence="9 11">
        <text>ATP + H2O = ADP + phosphate + H(+)</text>
        <dbReference type="Rhea" id="RHEA:13065"/>
        <dbReference type="ChEBI" id="CHEBI:15377"/>
        <dbReference type="ChEBI" id="CHEBI:15378"/>
        <dbReference type="ChEBI" id="CHEBI:30616"/>
        <dbReference type="ChEBI" id="CHEBI:43474"/>
        <dbReference type="ChEBI" id="CHEBI:456216"/>
    </reaction>
</comment>
<dbReference type="PROSITE" id="PS50893">
    <property type="entry name" value="ABC_TRANSPORTER_2"/>
    <property type="match status" value="2"/>
</dbReference>
<evidence type="ECO:0000256" key="12">
    <source>
        <dbReference type="SAM" id="MobiDB-lite"/>
    </source>
</evidence>
<dbReference type="GO" id="GO:0005737">
    <property type="term" value="C:cytoplasm"/>
    <property type="evidence" value="ECO:0007669"/>
    <property type="project" value="UniProtKB-SubCell"/>
</dbReference>
<keyword evidence="1 11" id="KW-0963">Cytoplasm</keyword>
<dbReference type="InterPro" id="IPR051309">
    <property type="entry name" value="ABCF_ATPase"/>
</dbReference>
<proteinExistence type="inferred from homology"/>
<dbReference type="InterPro" id="IPR003439">
    <property type="entry name" value="ABC_transporter-like_ATP-bd"/>
</dbReference>
<feature type="binding site" evidence="11">
    <location>
        <begin position="36"/>
        <end position="43"/>
    </location>
    <ligand>
        <name>ATP</name>
        <dbReference type="ChEBI" id="CHEBI:30616"/>
        <label>1</label>
    </ligand>
</feature>
<keyword evidence="15" id="KW-1185">Reference proteome</keyword>
<keyword evidence="6 11" id="KW-0067">ATP-binding</keyword>
<dbReference type="SUPFAM" id="SSF52540">
    <property type="entry name" value="P-loop containing nucleoside triphosphate hydrolases"/>
    <property type="match status" value="2"/>
</dbReference>
<evidence type="ECO:0000256" key="1">
    <source>
        <dbReference type="ARBA" id="ARBA00022490"/>
    </source>
</evidence>
<evidence type="ECO:0000259" key="13">
    <source>
        <dbReference type="PROSITE" id="PS50893"/>
    </source>
</evidence>
<evidence type="ECO:0000313" key="15">
    <source>
        <dbReference type="Proteomes" id="UP000280296"/>
    </source>
</evidence>
<comment type="function">
    <text evidence="11">Probably plays a role in ribosome assembly or function. May be involved in resolution of branched DNA intermediates that result from template switching in postreplication gaps. Binds DNA and has ATPase activity.</text>
</comment>
<protein>
    <recommendedName>
        <fullName evidence="11">ATP-binding protein Uup</fullName>
        <ecNumber evidence="11">3.6.1.-</ecNumber>
    </recommendedName>
</protein>
<dbReference type="EMBL" id="RYZH01000009">
    <property type="protein sequence ID" value="RUL88588.1"/>
    <property type="molecule type" value="Genomic_DNA"/>
</dbReference>
<dbReference type="GO" id="GO:0016887">
    <property type="term" value="F:ATP hydrolysis activity"/>
    <property type="evidence" value="ECO:0007669"/>
    <property type="project" value="UniProtKB-UniRule"/>
</dbReference>
<dbReference type="EC" id="3.6.1.-" evidence="11"/>
<dbReference type="InterPro" id="IPR017871">
    <property type="entry name" value="ABC_transporter-like_CS"/>
</dbReference>
<dbReference type="InterPro" id="IPR037118">
    <property type="entry name" value="Val-tRNA_synth_C_sf"/>
</dbReference>
<dbReference type="RefSeq" id="WP_126724514.1">
    <property type="nucleotide sequence ID" value="NZ_RYZH01000009.1"/>
</dbReference>
<gene>
    <name evidence="11" type="primary">uup</name>
    <name evidence="14" type="ORF">TsocGM_06605</name>
</gene>
<evidence type="ECO:0000256" key="6">
    <source>
        <dbReference type="ARBA" id="ARBA00022840"/>
    </source>
</evidence>
<sequence length="596" mass="66442">MALLSLRNVVLSFGGPRLLDGVDLTVDRGDRLGLLGRNGEGKSTLLKVIDGQLPIDSGEVIRSQGLRVSRLPQEVPRGRAGSVAELVAEGLPDDDHALGAADHRVLALLSRVDLDPDSPFESLSSGQKRRTLLARSLVAEPDILLLDEPTNHLDIESIRWLEEFLLRWGGTLIFVTHDRALLERLATRIVELDRGRLFSFDCDYPTYLARREEQLAAEEQQAALFDKKLAQEEAWIRKGIEARRTRNEGRVRALKALREAHRNRRDRQGTARLQAQEADRSGALVLEAKGAGFSFGNLPVIRDLTTTIMRGDKVGIIGPNGSGKSTLLRLLLGELEPQSGTIRRGTNLEVSYFDQLKATLDEEKTVQQNVSEYETITVDGRPRHVLGYLQDFLFAPDRARTLVKVLSGGERSRLLLAKLFTQPSNLLVLDEPTNDLDIETLELLERLLVSYSGTLLLVSHDRAFLNNVVASTLAIEPGGLVREYNGGYDDYLRQRKRDAPPPEPKPSSAPKPSPASPSRPRRLNSREQRELDALPSRIEELEARIGSLHDAMASPDFYKQDGDRIAAARAELENLERELADRFSRWEELEALRGSS</sequence>
<dbReference type="AlphaFoldDB" id="A0A432MNE0"/>
<reference evidence="14 15" key="2">
    <citation type="submission" date="2019-01" db="EMBL/GenBank/DDBJ databases">
        <title>Tautonia sociabilis, a novel thermotolerant planctomycete of Isosphaeraceae family, isolated from a 4000 m deep subterranean habitat.</title>
        <authorList>
            <person name="Kovaleva O.L."/>
            <person name="Elcheninov A.G."/>
            <person name="Van Heerden E."/>
            <person name="Toshchakov S.V."/>
            <person name="Novikov A."/>
            <person name="Bonch-Osmolovskaya E.A."/>
            <person name="Kublanov I.V."/>
        </authorList>
    </citation>
    <scope>NUCLEOTIDE SEQUENCE [LARGE SCALE GENOMIC DNA]</scope>
    <source>
        <strain evidence="14 15">GM2012</strain>
    </source>
</reference>
<dbReference type="FunFam" id="3.40.50.300:FF:000011">
    <property type="entry name" value="Putative ABC transporter ATP-binding component"/>
    <property type="match status" value="1"/>
</dbReference>
<dbReference type="GO" id="GO:0005524">
    <property type="term" value="F:ATP binding"/>
    <property type="evidence" value="ECO:0007669"/>
    <property type="project" value="UniProtKB-UniRule"/>
</dbReference>
<keyword evidence="2 11" id="KW-0677">Repeat</keyword>
<dbReference type="PANTHER" id="PTHR42855">
    <property type="entry name" value="ABC TRANSPORTER ATP-BINDING SUBUNIT"/>
    <property type="match status" value="1"/>
</dbReference>
<dbReference type="InterPro" id="IPR032781">
    <property type="entry name" value="ABC_tran_Xtn"/>
</dbReference>
<dbReference type="GO" id="GO:0043022">
    <property type="term" value="F:ribosome binding"/>
    <property type="evidence" value="ECO:0007669"/>
    <property type="project" value="UniProtKB-UniRule"/>
</dbReference>
<comment type="similarity">
    <text evidence="10 11">Belongs to the ABC transporter superfamily. ABCF family. Uup subfamily.</text>
</comment>
<evidence type="ECO:0000313" key="14">
    <source>
        <dbReference type="EMBL" id="RUL88588.1"/>
    </source>
</evidence>
<dbReference type="InterPro" id="IPR003593">
    <property type="entry name" value="AAA+_ATPase"/>
</dbReference>
<keyword evidence="4 11" id="KW-0227">DNA damage</keyword>
<feature type="compositionally biased region" description="Basic and acidic residues" evidence="12">
    <location>
        <begin position="524"/>
        <end position="533"/>
    </location>
</feature>
<feature type="domain" description="ABC transporter" evidence="13">
    <location>
        <begin position="286"/>
        <end position="502"/>
    </location>
</feature>
<reference evidence="14 15" key="1">
    <citation type="submission" date="2018-12" db="EMBL/GenBank/DDBJ databases">
        <authorList>
            <person name="Toschakov S.V."/>
        </authorList>
    </citation>
    <scope>NUCLEOTIDE SEQUENCE [LARGE SCALE GENOMIC DNA]</scope>
    <source>
        <strain evidence="14 15">GM2012</strain>
    </source>
</reference>
<feature type="compositionally biased region" description="Pro residues" evidence="12">
    <location>
        <begin position="501"/>
        <end position="517"/>
    </location>
</feature>
<evidence type="ECO:0000256" key="7">
    <source>
        <dbReference type="ARBA" id="ARBA00023125"/>
    </source>
</evidence>
<dbReference type="PROSITE" id="PS00211">
    <property type="entry name" value="ABC_TRANSPORTER_1"/>
    <property type="match status" value="1"/>
</dbReference>
<keyword evidence="5 11" id="KW-0378">Hydrolase</keyword>
<feature type="binding site" evidence="11">
    <location>
        <begin position="318"/>
        <end position="325"/>
    </location>
    <ligand>
        <name>ATP</name>
        <dbReference type="ChEBI" id="CHEBI:30616"/>
        <label>2</label>
    </ligand>
</feature>
<keyword evidence="3 11" id="KW-0547">Nucleotide-binding</keyword>
<keyword evidence="7 11" id="KW-0238">DNA-binding</keyword>
<evidence type="ECO:0000256" key="9">
    <source>
        <dbReference type="ARBA" id="ARBA00049360"/>
    </source>
</evidence>
<keyword evidence="8 11" id="KW-0234">DNA repair</keyword>
<dbReference type="InterPro" id="IPR043686">
    <property type="entry name" value="Uup"/>
</dbReference>
<evidence type="ECO:0000256" key="10">
    <source>
        <dbReference type="ARBA" id="ARBA00061478"/>
    </source>
</evidence>
<dbReference type="Pfam" id="PF12848">
    <property type="entry name" value="ABC_tran_Xtn"/>
    <property type="match status" value="1"/>
</dbReference>
<organism evidence="14 15">
    <name type="scientific">Tautonia sociabilis</name>
    <dbReference type="NCBI Taxonomy" id="2080755"/>
    <lineage>
        <taxon>Bacteria</taxon>
        <taxon>Pseudomonadati</taxon>
        <taxon>Planctomycetota</taxon>
        <taxon>Planctomycetia</taxon>
        <taxon>Isosphaerales</taxon>
        <taxon>Isosphaeraceae</taxon>
        <taxon>Tautonia</taxon>
    </lineage>
</organism>
<evidence type="ECO:0000256" key="8">
    <source>
        <dbReference type="ARBA" id="ARBA00023204"/>
    </source>
</evidence>
<accession>A0A432MNE0</accession>
<evidence type="ECO:0000256" key="5">
    <source>
        <dbReference type="ARBA" id="ARBA00022801"/>
    </source>
</evidence>
<dbReference type="CDD" id="cd03221">
    <property type="entry name" value="ABCF_EF-3"/>
    <property type="match status" value="2"/>
</dbReference>
<dbReference type="Pfam" id="PF16326">
    <property type="entry name" value="ABC_tran_CTD"/>
    <property type="match status" value="1"/>
</dbReference>
<dbReference type="GO" id="GO:0006281">
    <property type="term" value="P:DNA repair"/>
    <property type="evidence" value="ECO:0007669"/>
    <property type="project" value="UniProtKB-KW"/>
</dbReference>
<dbReference type="Gene3D" id="3.40.50.300">
    <property type="entry name" value="P-loop containing nucleotide triphosphate hydrolases"/>
    <property type="match status" value="2"/>
</dbReference>
<evidence type="ECO:0000256" key="3">
    <source>
        <dbReference type="ARBA" id="ARBA00022741"/>
    </source>
</evidence>
<dbReference type="InterPro" id="IPR032524">
    <property type="entry name" value="ABC_tran_C"/>
</dbReference>